<dbReference type="AlphaFoldDB" id="A0A3R9PDT6"/>
<evidence type="ECO:0000313" key="2">
    <source>
        <dbReference type="EMBL" id="RSN69019.1"/>
    </source>
</evidence>
<accession>A0A3R9PDT6</accession>
<feature type="transmembrane region" description="Helical" evidence="1">
    <location>
        <begin position="71"/>
        <end position="93"/>
    </location>
</feature>
<protein>
    <submittedName>
        <fullName evidence="2">Uncharacterized protein</fullName>
    </submittedName>
</protein>
<keyword evidence="1" id="KW-0812">Transmembrane</keyword>
<keyword evidence="1" id="KW-0472">Membrane</keyword>
<evidence type="ECO:0000313" key="3">
    <source>
        <dbReference type="Proteomes" id="UP000278149"/>
    </source>
</evidence>
<dbReference type="Proteomes" id="UP000278149">
    <property type="component" value="Unassembled WGS sequence"/>
</dbReference>
<dbReference type="RefSeq" id="WP_125741525.1">
    <property type="nucleotide sequence ID" value="NZ_RCOR01000022.1"/>
</dbReference>
<evidence type="ECO:0000256" key="1">
    <source>
        <dbReference type="SAM" id="Phobius"/>
    </source>
</evidence>
<organism evidence="2 3">
    <name type="scientific">Candidatus Korarchaeum cryptofilum</name>
    <dbReference type="NCBI Taxonomy" id="498846"/>
    <lineage>
        <taxon>Archaea</taxon>
        <taxon>Thermoproteota</taxon>
        <taxon>Candidatus Korarchaeia</taxon>
        <taxon>Candidatus Korarchaeales</taxon>
        <taxon>Candidatus Korarchaeaceae</taxon>
        <taxon>Candidatus Korarchaeum</taxon>
    </lineage>
</organism>
<feature type="transmembrane region" description="Helical" evidence="1">
    <location>
        <begin position="48"/>
        <end position="65"/>
    </location>
</feature>
<sequence length="354" mass="39943">MLERTLRRIENLNENLRRISFSILILVATLSILAETSRGILIPDSKRVYGISLAGLLMYLALIIGKNRRSFFPIFFVLSFFFPPILMLTLIPFRIRRKDEAYRAPAKGMDLLSASYGSNLVICKSVRIMSSLATSLAIEISKRRRVILVDWSGEASKRFRDIEHRIASPSDIWLGYKGILGSSYDLTLSELLSYFGVDQSAILNVIRKRDIRSPVDDILLPLSEEHVRIDEALPKPGGALIIDLSKLNARGKNAISLMVLLQCLAYDDRDFLVISPLLSPITDERLHGKVRDEIKWIISSLSKSGCFILSTHEASQFSDEFDTVLECDSCATPIYRLNGFRLCPWIGGKGKRLF</sequence>
<name>A0A3R9PDT6_9CREN</name>
<gene>
    <name evidence="2" type="ORF">D9Q81_04290</name>
</gene>
<proteinExistence type="predicted"/>
<dbReference type="EMBL" id="RCOR01000022">
    <property type="protein sequence ID" value="RSN69019.1"/>
    <property type="molecule type" value="Genomic_DNA"/>
</dbReference>
<keyword evidence="1" id="KW-1133">Transmembrane helix</keyword>
<reference evidence="2 3" key="1">
    <citation type="submission" date="2018-10" db="EMBL/GenBank/DDBJ databases">
        <title>Co-occurring genomic capacity for anaerobic methane metabolism and dissimilatory sulfite reduction discovered in the Korarchaeota.</title>
        <authorList>
            <person name="Mckay L.J."/>
            <person name="Dlakic M."/>
            <person name="Fields M.W."/>
            <person name="Delmont T.O."/>
            <person name="Eren A.M."/>
            <person name="Jay Z.J."/>
            <person name="Klingelsmith K.B."/>
            <person name="Rusch D.B."/>
            <person name="Inskeep W.P."/>
        </authorList>
    </citation>
    <scope>NUCLEOTIDE SEQUENCE [LARGE SCALE GENOMIC DNA]</scope>
    <source>
        <strain evidence="2 3">WS</strain>
    </source>
</reference>
<feature type="transmembrane region" description="Helical" evidence="1">
    <location>
        <begin position="20"/>
        <end position="41"/>
    </location>
</feature>
<comment type="caution">
    <text evidence="2">The sequence shown here is derived from an EMBL/GenBank/DDBJ whole genome shotgun (WGS) entry which is preliminary data.</text>
</comment>